<feature type="transmembrane region" description="Helical" evidence="1">
    <location>
        <begin position="276"/>
        <end position="294"/>
    </location>
</feature>
<dbReference type="AlphaFoldDB" id="A0A1U7HI74"/>
<evidence type="ECO:0000256" key="1">
    <source>
        <dbReference type="SAM" id="Phobius"/>
    </source>
</evidence>
<gene>
    <name evidence="2" type="ORF">NIES593_10705</name>
</gene>
<dbReference type="Proteomes" id="UP000186868">
    <property type="component" value="Unassembled WGS sequence"/>
</dbReference>
<keyword evidence="1" id="KW-1133">Transmembrane helix</keyword>
<dbReference type="RefSeq" id="WP_073599567.1">
    <property type="nucleotide sequence ID" value="NZ_MRCB01000010.1"/>
</dbReference>
<feature type="transmembrane region" description="Helical" evidence="1">
    <location>
        <begin position="16"/>
        <end position="35"/>
    </location>
</feature>
<feature type="transmembrane region" description="Helical" evidence="1">
    <location>
        <begin position="83"/>
        <end position="103"/>
    </location>
</feature>
<proteinExistence type="predicted"/>
<dbReference type="OrthoDB" id="530911at2"/>
<feature type="transmembrane region" description="Helical" evidence="1">
    <location>
        <begin position="115"/>
        <end position="135"/>
    </location>
</feature>
<evidence type="ECO:0000313" key="3">
    <source>
        <dbReference type="Proteomes" id="UP000186868"/>
    </source>
</evidence>
<evidence type="ECO:0000313" key="2">
    <source>
        <dbReference type="EMBL" id="OKH23292.1"/>
    </source>
</evidence>
<sequence>MKPSSSPLRFSPSTETVIAAGIFWSLLTFYCAVAFGMPLPGQEVPRWYALLGYIFDGVAYLEAAFLCLRNWLCPRLLSDRRIWLFFSLRSWLYLLANFFFGYWELGLERFPDVSVADPFYILSYIALLWGMVLAVRSKQVNLKPWQYAAIAGLITFGIGLGWLSSFPPQESQTALASTAPILEPAIIAQSAAEKEAPGWVLEIEKSLAPLAGVLSLLYVVSDVFLLVLAGTLVLTFWGGRFSRTWAVIATSALLLYAADIRYAYVISRGNFETGGLLDTLWVFSGILLGIGAALEYDISTRPRQ</sequence>
<dbReference type="EMBL" id="MRCB01000010">
    <property type="protein sequence ID" value="OKH23292.1"/>
    <property type="molecule type" value="Genomic_DNA"/>
</dbReference>
<feature type="transmembrane region" description="Helical" evidence="1">
    <location>
        <begin position="147"/>
        <end position="165"/>
    </location>
</feature>
<dbReference type="STRING" id="1921803.NIES593_10705"/>
<feature type="transmembrane region" description="Helical" evidence="1">
    <location>
        <begin position="47"/>
        <end position="71"/>
    </location>
</feature>
<comment type="caution">
    <text evidence="2">The sequence shown here is derived from an EMBL/GenBank/DDBJ whole genome shotgun (WGS) entry which is preliminary data.</text>
</comment>
<accession>A0A1U7HI74</accession>
<feature type="transmembrane region" description="Helical" evidence="1">
    <location>
        <begin position="244"/>
        <end position="264"/>
    </location>
</feature>
<feature type="transmembrane region" description="Helical" evidence="1">
    <location>
        <begin position="216"/>
        <end position="237"/>
    </location>
</feature>
<name>A0A1U7HI74_9CYAN</name>
<reference evidence="2 3" key="1">
    <citation type="submission" date="2016-11" db="EMBL/GenBank/DDBJ databases">
        <title>Draft Genome Sequences of Nine Cyanobacterial Strains from Diverse Habitats.</title>
        <authorList>
            <person name="Zhu T."/>
            <person name="Hou S."/>
            <person name="Lu X."/>
            <person name="Hess W.R."/>
        </authorList>
    </citation>
    <scope>NUCLEOTIDE SEQUENCE [LARGE SCALE GENOMIC DNA]</scope>
    <source>
        <strain evidence="2 3">NIES-593</strain>
    </source>
</reference>
<protein>
    <submittedName>
        <fullName evidence="2">Uncharacterized protein</fullName>
    </submittedName>
</protein>
<keyword evidence="1" id="KW-0812">Transmembrane</keyword>
<keyword evidence="3" id="KW-1185">Reference proteome</keyword>
<keyword evidence="1" id="KW-0472">Membrane</keyword>
<organism evidence="2 3">
    <name type="scientific">Hydrococcus rivularis NIES-593</name>
    <dbReference type="NCBI Taxonomy" id="1921803"/>
    <lineage>
        <taxon>Bacteria</taxon>
        <taxon>Bacillati</taxon>
        <taxon>Cyanobacteriota</taxon>
        <taxon>Cyanophyceae</taxon>
        <taxon>Pleurocapsales</taxon>
        <taxon>Hydrococcaceae</taxon>
        <taxon>Hydrococcus</taxon>
    </lineage>
</organism>